<dbReference type="Pfam" id="PF00378">
    <property type="entry name" value="ECH_1"/>
    <property type="match status" value="2"/>
</dbReference>
<evidence type="ECO:0000256" key="3">
    <source>
        <dbReference type="RuleBase" id="RU003707"/>
    </source>
</evidence>
<proteinExistence type="inferred from homology"/>
<dbReference type="InterPro" id="IPR014748">
    <property type="entry name" value="Enoyl-CoA_hydra_C"/>
</dbReference>
<comment type="similarity">
    <text evidence="1 3">Belongs to the enoyl-CoA hydratase/isomerase family.</text>
</comment>
<gene>
    <name evidence="4" type="ORF">CDAUBV1_LOCUS9619</name>
</gene>
<dbReference type="GO" id="GO:0006635">
    <property type="term" value="P:fatty acid beta-oxidation"/>
    <property type="evidence" value="ECO:0007669"/>
    <property type="project" value="TreeGrafter"/>
</dbReference>
<organism evidence="4 5">
    <name type="scientific">Calicophoron daubneyi</name>
    <name type="common">Rumen fluke</name>
    <name type="synonym">Paramphistomum daubneyi</name>
    <dbReference type="NCBI Taxonomy" id="300641"/>
    <lineage>
        <taxon>Eukaryota</taxon>
        <taxon>Metazoa</taxon>
        <taxon>Spiralia</taxon>
        <taxon>Lophotrochozoa</taxon>
        <taxon>Platyhelminthes</taxon>
        <taxon>Trematoda</taxon>
        <taxon>Digenea</taxon>
        <taxon>Plagiorchiida</taxon>
        <taxon>Pronocephalata</taxon>
        <taxon>Paramphistomoidea</taxon>
        <taxon>Paramphistomidae</taxon>
        <taxon>Calicophoron</taxon>
    </lineage>
</organism>
<comment type="caution">
    <text evidence="4">The sequence shown here is derived from an EMBL/GenBank/DDBJ whole genome shotgun (WGS) entry which is preliminary data.</text>
</comment>
<dbReference type="CDD" id="cd06558">
    <property type="entry name" value="crotonase-like"/>
    <property type="match status" value="2"/>
</dbReference>
<dbReference type="PANTHER" id="PTHR11941:SF171">
    <property type="entry name" value="SD19268P"/>
    <property type="match status" value="1"/>
</dbReference>
<dbReference type="SUPFAM" id="SSF52096">
    <property type="entry name" value="ClpP/crotonase"/>
    <property type="match status" value="2"/>
</dbReference>
<dbReference type="PANTHER" id="PTHR11941">
    <property type="entry name" value="ENOYL-COA HYDRATASE-RELATED"/>
    <property type="match status" value="1"/>
</dbReference>
<accession>A0AAV2TG89</accession>
<name>A0AAV2TG89_CALDB</name>
<evidence type="ECO:0000256" key="1">
    <source>
        <dbReference type="ARBA" id="ARBA00005254"/>
    </source>
</evidence>
<protein>
    <recommendedName>
        <fullName evidence="6">Enoyl-CoA hydratase</fullName>
    </recommendedName>
</protein>
<dbReference type="FunFam" id="3.90.226.10:FF:000009">
    <property type="entry name" value="Carnitinyl-CoA dehydratase"/>
    <property type="match status" value="1"/>
</dbReference>
<dbReference type="Gene3D" id="1.10.12.10">
    <property type="entry name" value="Lyase 2-enoyl-coa Hydratase, Chain A, domain 2"/>
    <property type="match status" value="2"/>
</dbReference>
<evidence type="ECO:0000313" key="4">
    <source>
        <dbReference type="EMBL" id="CAL5135480.1"/>
    </source>
</evidence>
<dbReference type="GO" id="GO:0005739">
    <property type="term" value="C:mitochondrion"/>
    <property type="evidence" value="ECO:0007669"/>
    <property type="project" value="TreeGrafter"/>
</dbReference>
<sequence>MFRRARAGMLALDSVRSIYRGREFLPDLFGLARIRTLSSKRSLMENLSKERESVIVDRTSHDGIAVMALNYNMRKNALSKSFTADMAKAVSELEKDKKSRVLIICSLIPGVFCAGADLKERAQVPDDDVPSLVGGLRALFQRIHLLPMPTIAAIDGAALGGGLELALACDIRFAGVLPHCQIGLIETHWALLPGAGGTQRLSRLIGEAKAKELMFAARRLTALEAAKLGVVNEAVKSYLLPDEWKDSPALYRSFRYADELTTKGPIALRLLKRAVNEGLCASSLKEGLDIEGECYKELVHTKDRHEELPYSSSAVSGLSYSAKHRRLIFLLVDALAHDFVRRESDTYPVESLYEMKSYGKDALGIRWLSSRRSPIEHLSTKKETVVLDRTSYNGIAVMALNHQARKNALSKGFVENIEKAVNELENDKSSRVTIICSLVPGVFCAGGDLKERAQVPDDDVPSLVGGLRALFQRIHLLPMPTIAAIDGAALGGGLELALACDIRFAGVLPRCQIGLIASHWAVLPGLGGTQRLSRLIGEAKAKELMFAARRLTALEAAKLGVVNEAVKSYLLPDEWNESPALYRSFRYADELTTKGPIALRLLKRAVNEGLCASSLQEGLDIEGECYKELVHTKDRHEGMCAFMERRKPIYHGH</sequence>
<reference evidence="4" key="1">
    <citation type="submission" date="2024-06" db="EMBL/GenBank/DDBJ databases">
        <authorList>
            <person name="Liu X."/>
            <person name="Lenzi L."/>
            <person name="Haldenby T S."/>
            <person name="Uol C."/>
        </authorList>
    </citation>
    <scope>NUCLEOTIDE SEQUENCE</scope>
</reference>
<dbReference type="InterPro" id="IPR018376">
    <property type="entry name" value="Enoyl-CoA_hyd/isom_CS"/>
</dbReference>
<dbReference type="EMBL" id="CAXLJL010000267">
    <property type="protein sequence ID" value="CAL5135480.1"/>
    <property type="molecule type" value="Genomic_DNA"/>
</dbReference>
<dbReference type="GO" id="GO:0004300">
    <property type="term" value="F:enoyl-CoA hydratase activity"/>
    <property type="evidence" value="ECO:0007669"/>
    <property type="project" value="UniProtKB-ARBA"/>
</dbReference>
<evidence type="ECO:0008006" key="6">
    <source>
        <dbReference type="Google" id="ProtNLM"/>
    </source>
</evidence>
<dbReference type="AlphaFoldDB" id="A0AAV2TG89"/>
<dbReference type="Gene3D" id="3.90.226.10">
    <property type="entry name" value="2-enoyl-CoA Hydratase, Chain A, domain 1"/>
    <property type="match status" value="2"/>
</dbReference>
<keyword evidence="2" id="KW-0456">Lyase</keyword>
<evidence type="ECO:0000313" key="5">
    <source>
        <dbReference type="Proteomes" id="UP001497525"/>
    </source>
</evidence>
<dbReference type="InterPro" id="IPR029045">
    <property type="entry name" value="ClpP/crotonase-like_dom_sf"/>
</dbReference>
<dbReference type="FunFam" id="1.10.12.10:FF:000001">
    <property type="entry name" value="Probable enoyl-CoA hydratase, mitochondrial"/>
    <property type="match status" value="1"/>
</dbReference>
<dbReference type="InterPro" id="IPR001753">
    <property type="entry name" value="Enoyl-CoA_hydra/iso"/>
</dbReference>
<evidence type="ECO:0000256" key="2">
    <source>
        <dbReference type="ARBA" id="ARBA00023239"/>
    </source>
</evidence>
<dbReference type="Proteomes" id="UP001497525">
    <property type="component" value="Unassembled WGS sequence"/>
</dbReference>
<dbReference type="PROSITE" id="PS00166">
    <property type="entry name" value="ENOYL_COA_HYDRATASE"/>
    <property type="match status" value="2"/>
</dbReference>